<comment type="similarity">
    <text evidence="2">Belongs to the NlpA lipoprotein family.</text>
</comment>
<evidence type="ECO:0000256" key="5">
    <source>
        <dbReference type="ARBA" id="ARBA00023139"/>
    </source>
</evidence>
<dbReference type="EMBL" id="NAQV01000014">
    <property type="protein sequence ID" value="RAN63617.1"/>
    <property type="molecule type" value="Genomic_DNA"/>
</dbReference>
<dbReference type="PANTHER" id="PTHR30429:SF3">
    <property type="entry name" value="LIPOPROTEIN"/>
    <property type="match status" value="1"/>
</dbReference>
<dbReference type="PANTHER" id="PTHR30429">
    <property type="entry name" value="D-METHIONINE-BINDING LIPOPROTEIN METQ"/>
    <property type="match status" value="1"/>
</dbReference>
<dbReference type="Gene3D" id="3.40.190.10">
    <property type="entry name" value="Periplasmic binding protein-like II"/>
    <property type="match status" value="2"/>
</dbReference>
<reference evidence="8 9" key="1">
    <citation type="submission" date="2017-03" db="EMBL/GenBank/DDBJ databases">
        <title>wgs assembly of Dolosigranulum pigrum KPL CDC strains.</title>
        <authorList>
            <person name="Brugger S.D."/>
            <person name="Pettigrew M."/>
            <person name="Kong Y."/>
            <person name="Lemon K.P."/>
        </authorList>
    </citation>
    <scope>NUCLEOTIDE SEQUENCE [LARGE SCALE GENOMIC DNA]</scope>
    <source>
        <strain evidence="8 9">KPL1931_CDC4294-98</strain>
    </source>
</reference>
<keyword evidence="6" id="KW-0449">Lipoprotein</keyword>
<evidence type="ECO:0000256" key="4">
    <source>
        <dbReference type="ARBA" id="ARBA00023136"/>
    </source>
</evidence>
<dbReference type="PROSITE" id="PS51257">
    <property type="entry name" value="PROKAR_LIPOPROTEIN"/>
    <property type="match status" value="1"/>
</dbReference>
<name>A0A328KPJ8_9LACT</name>
<sequence length="304" mass="33054">MSLFKGLLITAATLLLTACGQPSETTSENKTTAETEEAIEEPTTVRIGVVGEGDGDVWQDIERRLEDDGIELEIVVFGDYHQPNKALAAGDLELNAFQHTAFLAEYVRDTGDDIVPIGYTGYSPVYLYGKDGIDSIEDIPAGSRIGIPNTVTNAERSLLALEDVGIITLAPDVGFTPTIDDVLEVHNDIELVELDPSQLYRSLGDLDLVTLSSGAVMDAGLDPADALYNDVEAGAEINDTKKNFIAARREDKDSEIFARIVEEYQTEETTAILKKVSASLPIWTENDDPLADFEALLEELNAQE</sequence>
<keyword evidence="4" id="KW-0472">Membrane</keyword>
<evidence type="ECO:0000313" key="8">
    <source>
        <dbReference type="EMBL" id="RAN63617.1"/>
    </source>
</evidence>
<proteinExistence type="inferred from homology"/>
<organism evidence="8 9">
    <name type="scientific">Dolosigranulum pigrum</name>
    <dbReference type="NCBI Taxonomy" id="29394"/>
    <lineage>
        <taxon>Bacteria</taxon>
        <taxon>Bacillati</taxon>
        <taxon>Bacillota</taxon>
        <taxon>Bacilli</taxon>
        <taxon>Lactobacillales</taxon>
        <taxon>Carnobacteriaceae</taxon>
        <taxon>Dolosigranulum</taxon>
    </lineage>
</organism>
<evidence type="ECO:0000256" key="2">
    <source>
        <dbReference type="ARBA" id="ARBA00008973"/>
    </source>
</evidence>
<comment type="caution">
    <text evidence="8">The sequence shown here is derived from an EMBL/GenBank/DDBJ whole genome shotgun (WGS) entry which is preliminary data.</text>
</comment>
<comment type="subcellular location">
    <subcellularLocation>
        <location evidence="1">Membrane</location>
        <topology evidence="1">Lipid-anchor</topology>
    </subcellularLocation>
</comment>
<accession>A0A328KPJ8</accession>
<dbReference type="Pfam" id="PF03180">
    <property type="entry name" value="Lipoprotein_9"/>
    <property type="match status" value="1"/>
</dbReference>
<evidence type="ECO:0008006" key="10">
    <source>
        <dbReference type="Google" id="ProtNLM"/>
    </source>
</evidence>
<gene>
    <name evidence="8" type="ORF">B8A44_04555</name>
</gene>
<dbReference type="Proteomes" id="UP000249099">
    <property type="component" value="Unassembled WGS sequence"/>
</dbReference>
<feature type="chain" id="PRO_5016466959" description="Methionine ABC transporter substrate-binding protein" evidence="7">
    <location>
        <begin position="21"/>
        <end position="304"/>
    </location>
</feature>
<dbReference type="RefSeq" id="WP_112790049.1">
    <property type="nucleotide sequence ID" value="NZ_NAQV01000014.1"/>
</dbReference>
<evidence type="ECO:0000313" key="9">
    <source>
        <dbReference type="Proteomes" id="UP000249099"/>
    </source>
</evidence>
<evidence type="ECO:0000256" key="3">
    <source>
        <dbReference type="ARBA" id="ARBA00022729"/>
    </source>
</evidence>
<protein>
    <recommendedName>
        <fullName evidence="10">Methionine ABC transporter substrate-binding protein</fullName>
    </recommendedName>
</protein>
<dbReference type="InterPro" id="IPR004872">
    <property type="entry name" value="Lipoprotein_NlpA"/>
</dbReference>
<evidence type="ECO:0000256" key="7">
    <source>
        <dbReference type="SAM" id="SignalP"/>
    </source>
</evidence>
<keyword evidence="5" id="KW-0564">Palmitate</keyword>
<dbReference type="AlphaFoldDB" id="A0A328KPJ8"/>
<evidence type="ECO:0000256" key="1">
    <source>
        <dbReference type="ARBA" id="ARBA00004635"/>
    </source>
</evidence>
<dbReference type="SUPFAM" id="SSF53850">
    <property type="entry name" value="Periplasmic binding protein-like II"/>
    <property type="match status" value="1"/>
</dbReference>
<dbReference type="GO" id="GO:0016020">
    <property type="term" value="C:membrane"/>
    <property type="evidence" value="ECO:0007669"/>
    <property type="project" value="UniProtKB-SubCell"/>
</dbReference>
<evidence type="ECO:0000256" key="6">
    <source>
        <dbReference type="ARBA" id="ARBA00023288"/>
    </source>
</evidence>
<keyword evidence="3 7" id="KW-0732">Signal</keyword>
<feature type="signal peptide" evidence="7">
    <location>
        <begin position="1"/>
        <end position="20"/>
    </location>
</feature>